<sequence length="321" mass="37358">MSSLSKFLKEPTTVYGGLKANDLKQEPHYSFFDGENKFLVREIESQKLVPLKTKLLFEKAGSYEFYTVEHGFIPVEMDCKQFKVSDLLLLNLGKKKKVYEQEYYGEIYDKNARIIEEKRFFQDDQTEPYFGGKVVVGIKSYFGKMLRTDNSHKKLFTFNNKPLKEKKELVKTSLPIASLKESEHSKIGKISIQYYPLTIKVTRIFLRNFPLLETFEINERNNLIEYLHQMVGLYMADGNSRKFQIFLNAKNEKELTDFLIEKMKLISGDSFGIKEQIIFRDSVHNSISFANQIDLTEDTKQDLEEGGFFESNSNIVALKSL</sequence>
<gene>
    <name evidence="1" type="ORF">NAEGRDRAFT_76925</name>
</gene>
<evidence type="ECO:0000313" key="2">
    <source>
        <dbReference type="Proteomes" id="UP000006671"/>
    </source>
</evidence>
<dbReference type="InParanoid" id="D2W682"/>
<accession>D2W682</accession>
<dbReference type="AlphaFoldDB" id="D2W682"/>
<evidence type="ECO:0000313" key="1">
    <source>
        <dbReference type="EMBL" id="EFC35421.1"/>
    </source>
</evidence>
<dbReference type="RefSeq" id="XP_002668165.1">
    <property type="nucleotide sequence ID" value="XM_002668119.1"/>
</dbReference>
<dbReference type="KEGG" id="ngr:NAEGRDRAFT_76925"/>
<dbReference type="VEuPathDB" id="AmoebaDB:NAEGRDRAFT_76925"/>
<proteinExistence type="predicted"/>
<keyword evidence="2" id="KW-1185">Reference proteome</keyword>
<dbReference type="Proteomes" id="UP000006671">
    <property type="component" value="Unassembled WGS sequence"/>
</dbReference>
<dbReference type="GeneID" id="8861110"/>
<dbReference type="EMBL" id="GG739252">
    <property type="protein sequence ID" value="EFC35421.1"/>
    <property type="molecule type" value="Genomic_DNA"/>
</dbReference>
<reference evidence="1 2" key="1">
    <citation type="journal article" date="2010" name="Cell">
        <title>The genome of Naegleria gruberi illuminates early eukaryotic versatility.</title>
        <authorList>
            <person name="Fritz-Laylin L.K."/>
            <person name="Prochnik S.E."/>
            <person name="Ginger M.L."/>
            <person name="Dacks J.B."/>
            <person name="Carpenter M.L."/>
            <person name="Field M.C."/>
            <person name="Kuo A."/>
            <person name="Paredez A."/>
            <person name="Chapman J."/>
            <person name="Pham J."/>
            <person name="Shu S."/>
            <person name="Neupane R."/>
            <person name="Cipriano M."/>
            <person name="Mancuso J."/>
            <person name="Tu H."/>
            <person name="Salamov A."/>
            <person name="Lindquist E."/>
            <person name="Shapiro H."/>
            <person name="Lucas S."/>
            <person name="Grigoriev I.V."/>
            <person name="Cande W.Z."/>
            <person name="Fulton C."/>
            <person name="Rokhsar D.S."/>
            <person name="Dawson S.C."/>
        </authorList>
    </citation>
    <scope>NUCLEOTIDE SEQUENCE [LARGE SCALE GENOMIC DNA]</scope>
    <source>
        <strain evidence="1 2">NEG-M</strain>
    </source>
</reference>
<organism evidence="2">
    <name type="scientific">Naegleria gruberi</name>
    <name type="common">Amoeba</name>
    <dbReference type="NCBI Taxonomy" id="5762"/>
    <lineage>
        <taxon>Eukaryota</taxon>
        <taxon>Discoba</taxon>
        <taxon>Heterolobosea</taxon>
        <taxon>Tetramitia</taxon>
        <taxon>Eutetramitia</taxon>
        <taxon>Vahlkampfiidae</taxon>
        <taxon>Naegleria</taxon>
    </lineage>
</organism>
<name>D2W682_NAEGR</name>
<protein>
    <submittedName>
        <fullName evidence="1">Predicted protein</fullName>
    </submittedName>
</protein>